<dbReference type="GO" id="GO:0032153">
    <property type="term" value="C:cell division site"/>
    <property type="evidence" value="ECO:0007669"/>
    <property type="project" value="TreeGrafter"/>
</dbReference>
<evidence type="ECO:0000256" key="1">
    <source>
        <dbReference type="SAM" id="MobiDB-lite"/>
    </source>
</evidence>
<dbReference type="Proteomes" id="UP000663861">
    <property type="component" value="Unassembled WGS sequence"/>
</dbReference>
<dbReference type="Gene3D" id="6.10.30.50">
    <property type="match status" value="1"/>
</dbReference>
<feature type="domain" description="FH2" evidence="2">
    <location>
        <begin position="60"/>
        <end position="457"/>
    </location>
</feature>
<name>A0A8H3H1Y4_9AGAM</name>
<dbReference type="EMBL" id="CAJMWY010001844">
    <property type="protein sequence ID" value="CAE6476362.1"/>
    <property type="molecule type" value="Genomic_DNA"/>
</dbReference>
<dbReference type="InterPro" id="IPR015425">
    <property type="entry name" value="FH2_Formin"/>
</dbReference>
<feature type="non-terminal residue" evidence="3">
    <location>
        <position position="1"/>
    </location>
</feature>
<reference evidence="3" key="1">
    <citation type="submission" date="2021-01" db="EMBL/GenBank/DDBJ databases">
        <authorList>
            <person name="Kaushik A."/>
        </authorList>
    </citation>
    <scope>NUCLEOTIDE SEQUENCE</scope>
    <source>
        <strain evidence="3">AG4-RS23</strain>
    </source>
</reference>
<evidence type="ECO:0000259" key="2">
    <source>
        <dbReference type="PROSITE" id="PS51444"/>
    </source>
</evidence>
<dbReference type="PANTHER" id="PTHR47102:SF2">
    <property type="entry name" value="PROTEIN BNI1"/>
    <property type="match status" value="1"/>
</dbReference>
<sequence>PPPPLPAAGAPPPPPPPPPPPGAPPPPPPPPGAPPPPGKKGSVPKTPGLPLSGENTPKRKDVDFMANTRMKQLQWDKIQHQQVGKTLWNEESTEKEREWARKLFGDGVWKEMEEDFKAKQLVMNLMARQKRAELKSVLDQQTKKRVEIIIQRVKRLTPEEIATKILQSDREVCTESFLDELKRVLPSPEQVGKLNVYRNATMEELTELHPSDRLMVQLIKINRLGPRVDGMIYRARFEENFGLQDDGARKLIEACESLTHAPMFKELMGLILLIGNFMNGTGIKGGAFGFKLVDTKSVNNTTLLHFLERTVSKHFPEMEKFLDELQKPEEAYRVNLLEVKKHFGELRVGLKSIRSELGEHFSDIDSLPPDDQFPKKMWRFLTEATEQLEDLNDAVKQAELKYTDTLRYYGEDEKMSSAEFFGIFKTFCTSYRKCQTENRAAAEEKVVAEKRRQYAEESRLARQKAREEEAVRDPQDAAILDTLLERLRNGDTMPRKSRRTRPSVHRLPAALTMTGTMAGSDSAVNELGENASAMKSDDAIAPAEVVADKAKDMLAQLQQAGFGAPLPGPNSMGTLPHRHRAGGGSTRRARARAEARASASNLRVHPEEGPMDTNGGLHSAPLSETWTTNSLPSTPGLGDGHSPAGAHSRSASIALSQSGMSARDGESDIEPDTADVMVNVKSPTELGSVRSSVALPDSAGSMPQ</sequence>
<feature type="compositionally biased region" description="Polar residues" evidence="1">
    <location>
        <begin position="622"/>
        <end position="633"/>
    </location>
</feature>
<feature type="region of interest" description="Disordered" evidence="1">
    <location>
        <begin position="1"/>
        <end position="60"/>
    </location>
</feature>
<accession>A0A8H3H1Y4</accession>
<gene>
    <name evidence="3" type="ORF">RDB_LOCUS90958</name>
</gene>
<feature type="region of interest" description="Disordered" evidence="1">
    <location>
        <begin position="561"/>
        <end position="704"/>
    </location>
</feature>
<dbReference type="InterPro" id="IPR051661">
    <property type="entry name" value="Actin_filament_regulator"/>
</dbReference>
<dbReference type="Gene3D" id="1.20.58.630">
    <property type="match status" value="1"/>
</dbReference>
<protein>
    <recommendedName>
        <fullName evidence="2">FH2 domain-containing protein</fullName>
    </recommendedName>
</protein>
<dbReference type="GO" id="GO:0051016">
    <property type="term" value="P:barbed-end actin filament capping"/>
    <property type="evidence" value="ECO:0007669"/>
    <property type="project" value="TreeGrafter"/>
</dbReference>
<dbReference type="Gene3D" id="1.20.58.2220">
    <property type="entry name" value="Formin, FH2 domain"/>
    <property type="match status" value="1"/>
</dbReference>
<evidence type="ECO:0000313" key="3">
    <source>
        <dbReference type="EMBL" id="CAE6476362.1"/>
    </source>
</evidence>
<dbReference type="GO" id="GO:0043332">
    <property type="term" value="C:mating projection tip"/>
    <property type="evidence" value="ECO:0007669"/>
    <property type="project" value="TreeGrafter"/>
</dbReference>
<feature type="compositionally biased region" description="Pro residues" evidence="1">
    <location>
        <begin position="1"/>
        <end position="38"/>
    </location>
</feature>
<dbReference type="SMART" id="SM00498">
    <property type="entry name" value="FH2"/>
    <property type="match status" value="1"/>
</dbReference>
<proteinExistence type="predicted"/>
<dbReference type="Pfam" id="PF02181">
    <property type="entry name" value="FH2"/>
    <property type="match status" value="1"/>
</dbReference>
<feature type="compositionally biased region" description="Polar residues" evidence="1">
    <location>
        <begin position="649"/>
        <end position="660"/>
    </location>
</feature>
<comment type="caution">
    <text evidence="3">The sequence shown here is derived from an EMBL/GenBank/DDBJ whole genome shotgun (WGS) entry which is preliminary data.</text>
</comment>
<dbReference type="PROSITE" id="PS51444">
    <property type="entry name" value="FH2"/>
    <property type="match status" value="1"/>
</dbReference>
<dbReference type="SUPFAM" id="SSF101447">
    <property type="entry name" value="Formin homology 2 domain (FH2 domain)"/>
    <property type="match status" value="1"/>
</dbReference>
<organism evidence="3 4">
    <name type="scientific">Rhizoctonia solani</name>
    <dbReference type="NCBI Taxonomy" id="456999"/>
    <lineage>
        <taxon>Eukaryota</taxon>
        <taxon>Fungi</taxon>
        <taxon>Dikarya</taxon>
        <taxon>Basidiomycota</taxon>
        <taxon>Agaricomycotina</taxon>
        <taxon>Agaricomycetes</taxon>
        <taxon>Cantharellales</taxon>
        <taxon>Ceratobasidiaceae</taxon>
        <taxon>Rhizoctonia</taxon>
    </lineage>
</organism>
<dbReference type="AlphaFoldDB" id="A0A8H3H1Y4"/>
<dbReference type="InterPro" id="IPR042201">
    <property type="entry name" value="FH2_Formin_sf"/>
</dbReference>
<evidence type="ECO:0000313" key="4">
    <source>
        <dbReference type="Proteomes" id="UP000663861"/>
    </source>
</evidence>
<dbReference type="GO" id="GO:0051017">
    <property type="term" value="P:actin filament bundle assembly"/>
    <property type="evidence" value="ECO:0007669"/>
    <property type="project" value="TreeGrafter"/>
</dbReference>
<dbReference type="PANTHER" id="PTHR47102">
    <property type="entry name" value="PROTEIN BNI1"/>
    <property type="match status" value="1"/>
</dbReference>
<dbReference type="GO" id="GO:1903475">
    <property type="term" value="P:mitotic actomyosin contractile ring assembly"/>
    <property type="evidence" value="ECO:0007669"/>
    <property type="project" value="TreeGrafter"/>
</dbReference>